<proteinExistence type="predicted"/>
<keyword evidence="2" id="KW-0378">Hydrolase</keyword>
<dbReference type="Gene3D" id="3.20.20.140">
    <property type="entry name" value="Metal-dependent hydrolases"/>
    <property type="match status" value="1"/>
</dbReference>
<feature type="domain" description="Amidohydrolase-related" evidence="1">
    <location>
        <begin position="50"/>
        <end position="372"/>
    </location>
</feature>
<dbReference type="GO" id="GO:0016810">
    <property type="term" value="F:hydrolase activity, acting on carbon-nitrogen (but not peptide) bonds"/>
    <property type="evidence" value="ECO:0007669"/>
    <property type="project" value="InterPro"/>
</dbReference>
<dbReference type="InterPro" id="IPR011059">
    <property type="entry name" value="Metal-dep_hydrolase_composite"/>
</dbReference>
<sequence length="419" mass="43351">MILTAARLLTADDAEIIPDGAVAVSGGVITYAGPRAQAPDGPVRALGDVTLLPGLFDCHVHLCMDPAAERTDANTAEVTDPAPIRARMLDNATRLLDAGITTARDLGAPAPLGTEVRDLLAASANATPRILAANAPITVPGGHAWAMGGAAEGVAGAVEQVRRHAAERVDVIKVMTTGGFMTPGTGPAFARFTLDELTALVEEAHRHGITVTTHALGVEGIERAVRAGVDGIEHCGWVTEDGSRFDPDIARQIVDGGVVVCPTMNAACTAETYFCPWDEREHVIGNLRALRAAGATLVAGTDAGIPLVPFEDFADCLTVFAEIGMTHREVIASATSVAAEACGLGGVTGRLRPGLAADLIAVPGDPTRELTVLRTPAFVMARGLGHQPRPRQVPGSTADARRRLLTTLTTGAGRTPDPA</sequence>
<accession>A0A5C4M1L3</accession>
<name>A0A5C4M1L3_9PSEU</name>
<dbReference type="Pfam" id="PF01979">
    <property type="entry name" value="Amidohydro_1"/>
    <property type="match status" value="1"/>
</dbReference>
<reference evidence="2 3" key="1">
    <citation type="submission" date="2019-06" db="EMBL/GenBank/DDBJ databases">
        <title>Amycolatopsis alkalitolerans sp. nov., isolated from Gastrodia elata Blume.</title>
        <authorList>
            <person name="Narsing Rao M.P."/>
            <person name="Li W.J."/>
        </authorList>
    </citation>
    <scope>NUCLEOTIDE SEQUENCE [LARGE SCALE GENOMIC DNA]</scope>
    <source>
        <strain evidence="2 3">SYSUP0005</strain>
    </source>
</reference>
<protein>
    <submittedName>
        <fullName evidence="2">Amidohydrolase family protein</fullName>
    </submittedName>
</protein>
<keyword evidence="3" id="KW-1185">Reference proteome</keyword>
<dbReference type="Proteomes" id="UP000305546">
    <property type="component" value="Unassembled WGS sequence"/>
</dbReference>
<dbReference type="PANTHER" id="PTHR43135:SF3">
    <property type="entry name" value="ALPHA-D-RIBOSE 1-METHYLPHOSPHONATE 5-TRIPHOSPHATE DIPHOSPHATASE"/>
    <property type="match status" value="1"/>
</dbReference>
<evidence type="ECO:0000313" key="3">
    <source>
        <dbReference type="Proteomes" id="UP000305546"/>
    </source>
</evidence>
<dbReference type="PANTHER" id="PTHR43135">
    <property type="entry name" value="ALPHA-D-RIBOSE 1-METHYLPHOSPHONATE 5-TRIPHOSPHATE DIPHOSPHATASE"/>
    <property type="match status" value="1"/>
</dbReference>
<dbReference type="InterPro" id="IPR051781">
    <property type="entry name" value="Metallo-dep_Hydrolase"/>
</dbReference>
<dbReference type="SUPFAM" id="SSF51338">
    <property type="entry name" value="Composite domain of metallo-dependent hydrolases"/>
    <property type="match status" value="1"/>
</dbReference>
<dbReference type="InterPro" id="IPR032466">
    <property type="entry name" value="Metal_Hydrolase"/>
</dbReference>
<evidence type="ECO:0000313" key="2">
    <source>
        <dbReference type="EMBL" id="TNC25779.1"/>
    </source>
</evidence>
<dbReference type="AlphaFoldDB" id="A0A5C4M1L3"/>
<gene>
    <name evidence="2" type="ORF">FG385_14130</name>
</gene>
<evidence type="ECO:0000259" key="1">
    <source>
        <dbReference type="Pfam" id="PF01979"/>
    </source>
</evidence>
<dbReference type="Gene3D" id="2.30.40.10">
    <property type="entry name" value="Urease, subunit C, domain 1"/>
    <property type="match status" value="1"/>
</dbReference>
<dbReference type="InterPro" id="IPR006680">
    <property type="entry name" value="Amidohydro-rel"/>
</dbReference>
<comment type="caution">
    <text evidence="2">The sequence shown here is derived from an EMBL/GenBank/DDBJ whole genome shotgun (WGS) entry which is preliminary data.</text>
</comment>
<organism evidence="2 3">
    <name type="scientific">Amycolatopsis alkalitolerans</name>
    <dbReference type="NCBI Taxonomy" id="2547244"/>
    <lineage>
        <taxon>Bacteria</taxon>
        <taxon>Bacillati</taxon>
        <taxon>Actinomycetota</taxon>
        <taxon>Actinomycetes</taxon>
        <taxon>Pseudonocardiales</taxon>
        <taxon>Pseudonocardiaceae</taxon>
        <taxon>Amycolatopsis</taxon>
    </lineage>
</organism>
<dbReference type="EMBL" id="VDFW01000010">
    <property type="protein sequence ID" value="TNC25779.1"/>
    <property type="molecule type" value="Genomic_DNA"/>
</dbReference>
<dbReference type="SUPFAM" id="SSF51556">
    <property type="entry name" value="Metallo-dependent hydrolases"/>
    <property type="match status" value="1"/>
</dbReference>
<dbReference type="RefSeq" id="WP_139097164.1">
    <property type="nucleotide sequence ID" value="NZ_VDFW01000010.1"/>
</dbReference>
<dbReference type="OrthoDB" id="3514520at2"/>